<dbReference type="SMART" id="SM01003">
    <property type="entry name" value="AlaDh_PNT_N"/>
    <property type="match status" value="1"/>
</dbReference>
<dbReference type="AlphaFoldDB" id="A0A6L3ZD80"/>
<dbReference type="SUPFAM" id="SSF51735">
    <property type="entry name" value="NAD(P)-binding Rossmann-fold domains"/>
    <property type="match status" value="1"/>
</dbReference>
<evidence type="ECO:0000256" key="2">
    <source>
        <dbReference type="ARBA" id="ARBA00005689"/>
    </source>
</evidence>
<evidence type="ECO:0000256" key="8">
    <source>
        <dbReference type="ARBA" id="ARBA00048202"/>
    </source>
</evidence>
<dbReference type="GO" id="GO:0005886">
    <property type="term" value="C:plasma membrane"/>
    <property type="evidence" value="ECO:0007669"/>
    <property type="project" value="TreeGrafter"/>
</dbReference>
<evidence type="ECO:0000256" key="7">
    <source>
        <dbReference type="ARBA" id="ARBA00023027"/>
    </source>
</evidence>
<feature type="domain" description="Alanine dehydrogenase/pyridine nucleotide transhydrogenase NAD(H)-binding" evidence="9">
    <location>
        <begin position="147"/>
        <end position="311"/>
    </location>
</feature>
<dbReference type="RefSeq" id="WP_151693060.1">
    <property type="nucleotide sequence ID" value="NZ_BMGX01000001.1"/>
</dbReference>
<dbReference type="PANTHER" id="PTHR10160:SF19">
    <property type="entry name" value="PROTON-TRANSLOCATING NAD(P)(+) TRANSHYDROGENASE"/>
    <property type="match status" value="1"/>
</dbReference>
<reference evidence="11 12" key="1">
    <citation type="submission" date="2019-10" db="EMBL/GenBank/DDBJ databases">
        <title>Genome sequence of Phaeocystidibacter marisrubri JCM30614 (type strain).</title>
        <authorList>
            <person name="Bowman J.P."/>
        </authorList>
    </citation>
    <scope>NUCLEOTIDE SEQUENCE [LARGE SCALE GENOMIC DNA]</scope>
    <source>
        <strain evidence="11 12">JCM 30614</strain>
    </source>
</reference>
<evidence type="ECO:0000256" key="3">
    <source>
        <dbReference type="ARBA" id="ARBA00012943"/>
    </source>
</evidence>
<protein>
    <recommendedName>
        <fullName evidence="3">proton-translocating NAD(P)(+) transhydrogenase</fullName>
        <ecNumber evidence="3">7.1.1.1</ecNumber>
    </recommendedName>
</protein>
<evidence type="ECO:0000313" key="11">
    <source>
        <dbReference type="EMBL" id="KAB2815630.1"/>
    </source>
</evidence>
<dbReference type="EMBL" id="WBVQ01000002">
    <property type="protein sequence ID" value="KAB2815630.1"/>
    <property type="molecule type" value="Genomic_DNA"/>
</dbReference>
<evidence type="ECO:0000256" key="1">
    <source>
        <dbReference type="ARBA" id="ARBA00003943"/>
    </source>
</evidence>
<keyword evidence="5" id="KW-0521">NADP</keyword>
<evidence type="ECO:0000259" key="9">
    <source>
        <dbReference type="SMART" id="SM01002"/>
    </source>
</evidence>
<evidence type="ECO:0000256" key="4">
    <source>
        <dbReference type="ARBA" id="ARBA00022741"/>
    </source>
</evidence>
<dbReference type="Proteomes" id="UP000484164">
    <property type="component" value="Unassembled WGS sequence"/>
</dbReference>
<keyword evidence="12" id="KW-1185">Reference proteome</keyword>
<dbReference type="SUPFAM" id="SSF52283">
    <property type="entry name" value="Formate/glycerate dehydrogenase catalytic domain-like"/>
    <property type="match status" value="1"/>
</dbReference>
<dbReference type="SMART" id="SM01002">
    <property type="entry name" value="AlaDh_PNT_C"/>
    <property type="match status" value="1"/>
</dbReference>
<gene>
    <name evidence="11" type="ORF">F8C82_07965</name>
</gene>
<organism evidence="11 12">
    <name type="scientific">Phaeocystidibacter marisrubri</name>
    <dbReference type="NCBI Taxonomy" id="1577780"/>
    <lineage>
        <taxon>Bacteria</taxon>
        <taxon>Pseudomonadati</taxon>
        <taxon>Bacteroidota</taxon>
        <taxon>Flavobacteriia</taxon>
        <taxon>Flavobacteriales</taxon>
        <taxon>Phaeocystidibacteraceae</taxon>
        <taxon>Phaeocystidibacter</taxon>
    </lineage>
</organism>
<dbReference type="CDD" id="cd05304">
    <property type="entry name" value="Rubrum_tdh"/>
    <property type="match status" value="1"/>
</dbReference>
<sequence>MFNSIGVIGGLGRDGRVPLTPSSVQELIRSLEIEVYFTSGSSLAAGYSDLEYEAVGAQVVSKQEVIRSADLILTTNEMDFVSELRPHQYVVGVFNFLYHKERLVPFIDRELTVYSLDLLPRTTIAQSMDVLSSMASLAGYKAVIKAANLYPSAFPMLTTAAGTIKPAQVLVLGAGVAGLQAIATAKRLGARVEAFDVRSSAKEEVESLGAQFIEVEGYAESSAHGGYAMEQSEAYKAKQQLLIKSRVEKADIVISTANIPGKKAPVLMDKSSMESMHPGSVIVDLASDQGGNCTESVDNQTVHHFGVTIVGSSALASEMVHASSTLLSNNYTSFLKHLHKNIDNPLDPLLSESRMVDKGVCTRPTINTESKS</sequence>
<dbReference type="InterPro" id="IPR007698">
    <property type="entry name" value="AlaDH/PNT_NAD(H)-bd"/>
</dbReference>
<dbReference type="InterPro" id="IPR008143">
    <property type="entry name" value="Ala_DH/PNT_CS2"/>
</dbReference>
<evidence type="ECO:0000313" key="12">
    <source>
        <dbReference type="Proteomes" id="UP000484164"/>
    </source>
</evidence>
<dbReference type="InterPro" id="IPR036291">
    <property type="entry name" value="NAD(P)-bd_dom_sf"/>
</dbReference>
<dbReference type="PANTHER" id="PTHR10160">
    <property type="entry name" value="NAD(P) TRANSHYDROGENASE"/>
    <property type="match status" value="1"/>
</dbReference>
<dbReference type="Pfam" id="PF05222">
    <property type="entry name" value="AlaDh_PNT_N"/>
    <property type="match status" value="1"/>
</dbReference>
<comment type="function">
    <text evidence="1">The transhydrogenation between NADH and NADP is coupled to respiration and ATP hydrolysis and functions as a proton pump across the membrane.</text>
</comment>
<evidence type="ECO:0000256" key="5">
    <source>
        <dbReference type="ARBA" id="ARBA00022857"/>
    </source>
</evidence>
<comment type="caution">
    <text evidence="11">The sequence shown here is derived from an EMBL/GenBank/DDBJ whole genome shotgun (WGS) entry which is preliminary data.</text>
</comment>
<dbReference type="GO" id="GO:0050661">
    <property type="term" value="F:NADP binding"/>
    <property type="evidence" value="ECO:0007669"/>
    <property type="project" value="TreeGrafter"/>
</dbReference>
<dbReference type="GO" id="GO:0006740">
    <property type="term" value="P:NADPH regeneration"/>
    <property type="evidence" value="ECO:0007669"/>
    <property type="project" value="TreeGrafter"/>
</dbReference>
<dbReference type="InterPro" id="IPR007886">
    <property type="entry name" value="AlaDH/PNT_N"/>
</dbReference>
<comment type="similarity">
    <text evidence="2">Belongs to the AlaDH/PNT family.</text>
</comment>
<dbReference type="PROSITE" id="PS00837">
    <property type="entry name" value="ALADH_PNT_2"/>
    <property type="match status" value="1"/>
</dbReference>
<dbReference type="GO" id="GO:0008750">
    <property type="term" value="F:proton-translocating NAD(P)+ transhydrogenase activity"/>
    <property type="evidence" value="ECO:0007669"/>
    <property type="project" value="UniProtKB-EC"/>
</dbReference>
<evidence type="ECO:0000256" key="6">
    <source>
        <dbReference type="ARBA" id="ARBA00022967"/>
    </source>
</evidence>
<comment type="catalytic activity">
    <reaction evidence="8">
        <text>NAD(+) + NADPH + H(+)(in) = NADH + NADP(+) + H(+)(out)</text>
        <dbReference type="Rhea" id="RHEA:47992"/>
        <dbReference type="ChEBI" id="CHEBI:15378"/>
        <dbReference type="ChEBI" id="CHEBI:57540"/>
        <dbReference type="ChEBI" id="CHEBI:57783"/>
        <dbReference type="ChEBI" id="CHEBI:57945"/>
        <dbReference type="ChEBI" id="CHEBI:58349"/>
        <dbReference type="EC" id="7.1.1.1"/>
    </reaction>
</comment>
<proteinExistence type="inferred from homology"/>
<evidence type="ECO:0000259" key="10">
    <source>
        <dbReference type="SMART" id="SM01003"/>
    </source>
</evidence>
<keyword evidence="4" id="KW-0547">Nucleotide-binding</keyword>
<dbReference type="GO" id="GO:0016491">
    <property type="term" value="F:oxidoreductase activity"/>
    <property type="evidence" value="ECO:0007669"/>
    <property type="project" value="InterPro"/>
</dbReference>
<keyword evidence="6" id="KW-1278">Translocase</keyword>
<keyword evidence="7" id="KW-0520">NAD</keyword>
<dbReference type="Pfam" id="PF01262">
    <property type="entry name" value="AlaDh_PNT_C"/>
    <property type="match status" value="1"/>
</dbReference>
<dbReference type="OrthoDB" id="9804592at2"/>
<name>A0A6L3ZD80_9FLAO</name>
<dbReference type="EC" id="7.1.1.1" evidence="3"/>
<dbReference type="Gene3D" id="3.40.50.720">
    <property type="entry name" value="NAD(P)-binding Rossmann-like Domain"/>
    <property type="match status" value="2"/>
</dbReference>
<feature type="domain" description="Alanine dehydrogenase/pyridine nucleotide transhydrogenase N-terminal" evidence="10">
    <location>
        <begin position="6"/>
        <end position="138"/>
    </location>
</feature>
<accession>A0A6L3ZD80</accession>